<proteinExistence type="predicted"/>
<dbReference type="PANTHER" id="PTHR46118">
    <property type="entry name" value="PROTEIN ABHD11"/>
    <property type="match status" value="1"/>
</dbReference>
<comment type="caution">
    <text evidence="3">The sequence shown here is derived from an EMBL/GenBank/DDBJ whole genome shotgun (WGS) entry which is preliminary data.</text>
</comment>
<dbReference type="GO" id="GO:0016787">
    <property type="term" value="F:hydrolase activity"/>
    <property type="evidence" value="ECO:0007669"/>
    <property type="project" value="UniProtKB-KW"/>
</dbReference>
<dbReference type="Pfam" id="PF00561">
    <property type="entry name" value="Abhydrolase_1"/>
    <property type="match status" value="1"/>
</dbReference>
<dbReference type="AlphaFoldDB" id="A0A644TSW4"/>
<dbReference type="InterPro" id="IPR000073">
    <property type="entry name" value="AB_hydrolase_1"/>
</dbReference>
<sequence>MDFFFRQYGQGTPIIILHGWLGVSDNWISIGKFLSSQGFDVIIPDLPNHGKSFHTEEFSYKEMAEIVYGFCNIKDLEKPIIIGHSMGGKIAMEMMNIDKDYFKTLIVVDIHFKEYNTNTINSLLASTLIQTNISQFQNITQVKEHFITENIPSDLIGIILKNVDYSRNNLSWKSNIPVLAKDYPKVLERISVKENNIPTLLLRGENSNYVLDEDIISFQEVFKNSQVKTIPNSGHWVLVDNPTMLIKEIVEFLK</sequence>
<name>A0A644TSW4_9ZZZZ</name>
<dbReference type="EC" id="3.1.-.-" evidence="3"/>
<accession>A0A644TSW4</accession>
<reference evidence="3" key="1">
    <citation type="submission" date="2019-08" db="EMBL/GenBank/DDBJ databases">
        <authorList>
            <person name="Kucharzyk K."/>
            <person name="Murdoch R.W."/>
            <person name="Higgins S."/>
            <person name="Loffler F."/>
        </authorList>
    </citation>
    <scope>NUCLEOTIDE SEQUENCE</scope>
</reference>
<dbReference type="SUPFAM" id="SSF53474">
    <property type="entry name" value="alpha/beta-Hydrolases"/>
    <property type="match status" value="1"/>
</dbReference>
<dbReference type="PRINTS" id="PR00111">
    <property type="entry name" value="ABHYDROLASE"/>
</dbReference>
<gene>
    <name evidence="3" type="primary">ybfF_2</name>
    <name evidence="3" type="ORF">SDC9_15837</name>
</gene>
<organism evidence="3">
    <name type="scientific">bioreactor metagenome</name>
    <dbReference type="NCBI Taxonomy" id="1076179"/>
    <lineage>
        <taxon>unclassified sequences</taxon>
        <taxon>metagenomes</taxon>
        <taxon>ecological metagenomes</taxon>
    </lineage>
</organism>
<dbReference type="InterPro" id="IPR029058">
    <property type="entry name" value="AB_hydrolase_fold"/>
</dbReference>
<dbReference type="EMBL" id="VSSQ01000051">
    <property type="protein sequence ID" value="MPL70086.1"/>
    <property type="molecule type" value="Genomic_DNA"/>
</dbReference>
<evidence type="ECO:0000256" key="1">
    <source>
        <dbReference type="ARBA" id="ARBA00022801"/>
    </source>
</evidence>
<dbReference type="Gene3D" id="3.40.50.1820">
    <property type="entry name" value="alpha/beta hydrolase"/>
    <property type="match status" value="1"/>
</dbReference>
<protein>
    <submittedName>
        <fullName evidence="3">Esterase YbfF</fullName>
        <ecNumber evidence="3">3.1.-.-</ecNumber>
    </submittedName>
</protein>
<dbReference type="PANTHER" id="PTHR46118:SF4">
    <property type="entry name" value="PROTEIN ABHD11"/>
    <property type="match status" value="1"/>
</dbReference>
<keyword evidence="1 3" id="KW-0378">Hydrolase</keyword>
<dbReference type="InterPro" id="IPR000639">
    <property type="entry name" value="Epox_hydrolase-like"/>
</dbReference>
<evidence type="ECO:0000259" key="2">
    <source>
        <dbReference type="Pfam" id="PF00561"/>
    </source>
</evidence>
<dbReference type="PRINTS" id="PR00412">
    <property type="entry name" value="EPOXHYDRLASE"/>
</dbReference>
<feature type="domain" description="AB hydrolase-1" evidence="2">
    <location>
        <begin position="13"/>
        <end position="110"/>
    </location>
</feature>
<evidence type="ECO:0000313" key="3">
    <source>
        <dbReference type="EMBL" id="MPL70086.1"/>
    </source>
</evidence>